<sequence length="653" mass="72628">MSEAEVTNSVLVNNSTVKPQGKAQLLLNLLRRKSTLPPIGRLPPSQEASHSIDRKVCSQVLHSVAEEQSIDKSLTVPSFHKSSHQSKLRPPAPLPPIKVETPKETVTAEKEINSTYRSNHSEPFSHKVFSLLERTGEEVKNESETPTKSDRRRSSLVAPPRNNAISDCSDYRKNKSPPKPDTPKSIPQKPSRKSLRPFHDDDSLLRDVKNPFEFVPKGRKHHTGQKTQPSFKSQSLHSDTSNCAATVLPERSAEWFTQARNQWVKKARAIESMQWTIGNKEAHEKRVERFFVTTQAENRFCDVVIQTTDNHTIHAHSLVLAAHSKAFQKRLLAMNPGTGVPTTYRLNLTDKVSGAMLAKAVNWMYKGYTRIPAHQLEELSRVARYFQIVLLAVECVKRRREMETEAGDHKLVPEEADASSVSQAPSSLHNAPPVGLHNFPERPARRRDQLPIQQPAENFPEFVRGSPRLNTGQLRDGPSRLTISSSTQWSDPPSARSTGALSPKELPEPSISKLPSGVSSEFGYIFKEESFPGKFLNKTKLEARSDLMSKEVRDVRDAAMTSAAPPVEAAEEPSIANMTVKQMHELLSDDNLDVQVNFTSLGESRMHACHCVVLVVVGAGGSGRGDGMDRCSAFPKRNLYAPPFVLCSFLPPV</sequence>
<feature type="compositionally biased region" description="Polar residues" evidence="1">
    <location>
        <begin position="419"/>
        <end position="429"/>
    </location>
</feature>
<dbReference type="SMART" id="SM00225">
    <property type="entry name" value="BTB"/>
    <property type="match status" value="1"/>
</dbReference>
<dbReference type="STRING" id="947166.A0A1D1UKC0"/>
<feature type="region of interest" description="Disordered" evidence="1">
    <location>
        <begin position="135"/>
        <end position="238"/>
    </location>
</feature>
<comment type="caution">
    <text evidence="3">The sequence shown here is derived from an EMBL/GenBank/DDBJ whole genome shotgun (WGS) entry which is preliminary data.</text>
</comment>
<protein>
    <recommendedName>
        <fullName evidence="2">BTB domain-containing protein</fullName>
    </recommendedName>
</protein>
<reference evidence="3 4" key="1">
    <citation type="journal article" date="2016" name="Nat. Commun.">
        <title>Extremotolerant tardigrade genome and improved radiotolerance of human cultured cells by tardigrade-unique protein.</title>
        <authorList>
            <person name="Hashimoto T."/>
            <person name="Horikawa D.D."/>
            <person name="Saito Y."/>
            <person name="Kuwahara H."/>
            <person name="Kozuka-Hata H."/>
            <person name="Shin-I T."/>
            <person name="Minakuchi Y."/>
            <person name="Ohishi K."/>
            <person name="Motoyama A."/>
            <person name="Aizu T."/>
            <person name="Enomoto A."/>
            <person name="Kondo K."/>
            <person name="Tanaka S."/>
            <person name="Hara Y."/>
            <person name="Koshikawa S."/>
            <person name="Sagara H."/>
            <person name="Miura T."/>
            <person name="Yokobori S."/>
            <person name="Miyagawa K."/>
            <person name="Suzuki Y."/>
            <person name="Kubo T."/>
            <person name="Oyama M."/>
            <person name="Kohara Y."/>
            <person name="Fujiyama A."/>
            <person name="Arakawa K."/>
            <person name="Katayama T."/>
            <person name="Toyoda A."/>
            <person name="Kunieda T."/>
        </authorList>
    </citation>
    <scope>NUCLEOTIDE SEQUENCE [LARGE SCALE GENOMIC DNA]</scope>
    <source>
        <strain evidence="3 4">YOKOZUNA-1</strain>
    </source>
</reference>
<proteinExistence type="predicted"/>
<dbReference type="Gene3D" id="3.30.710.10">
    <property type="entry name" value="Potassium Channel Kv1.1, Chain A"/>
    <property type="match status" value="1"/>
</dbReference>
<dbReference type="Proteomes" id="UP000186922">
    <property type="component" value="Unassembled WGS sequence"/>
</dbReference>
<evidence type="ECO:0000259" key="2">
    <source>
        <dbReference type="PROSITE" id="PS50097"/>
    </source>
</evidence>
<dbReference type="InterPro" id="IPR000210">
    <property type="entry name" value="BTB/POZ_dom"/>
</dbReference>
<dbReference type="EMBL" id="BDGG01000001">
    <property type="protein sequence ID" value="GAU90156.1"/>
    <property type="molecule type" value="Genomic_DNA"/>
</dbReference>
<organism evidence="3 4">
    <name type="scientific">Ramazzottius varieornatus</name>
    <name type="common">Water bear</name>
    <name type="synonym">Tardigrade</name>
    <dbReference type="NCBI Taxonomy" id="947166"/>
    <lineage>
        <taxon>Eukaryota</taxon>
        <taxon>Metazoa</taxon>
        <taxon>Ecdysozoa</taxon>
        <taxon>Tardigrada</taxon>
        <taxon>Eutardigrada</taxon>
        <taxon>Parachela</taxon>
        <taxon>Hypsibioidea</taxon>
        <taxon>Ramazzottiidae</taxon>
        <taxon>Ramazzottius</taxon>
    </lineage>
</organism>
<dbReference type="AlphaFoldDB" id="A0A1D1UKC0"/>
<feature type="compositionally biased region" description="Basic and acidic residues" evidence="1">
    <location>
        <begin position="197"/>
        <end position="210"/>
    </location>
</feature>
<dbReference type="Pfam" id="PF00651">
    <property type="entry name" value="BTB"/>
    <property type="match status" value="1"/>
</dbReference>
<dbReference type="SUPFAM" id="SSF54695">
    <property type="entry name" value="POZ domain"/>
    <property type="match status" value="1"/>
</dbReference>
<feature type="region of interest" description="Disordered" evidence="1">
    <location>
        <begin position="404"/>
        <end position="441"/>
    </location>
</feature>
<accession>A0A1D1UKC0</accession>
<feature type="compositionally biased region" description="Basic and acidic residues" evidence="1">
    <location>
        <begin position="135"/>
        <end position="153"/>
    </location>
</feature>
<feature type="domain" description="BTB" evidence="2">
    <location>
        <begin position="301"/>
        <end position="373"/>
    </location>
</feature>
<feature type="region of interest" description="Disordered" evidence="1">
    <location>
        <begin position="454"/>
        <end position="513"/>
    </location>
</feature>
<name>A0A1D1UKC0_RAMVA</name>
<evidence type="ECO:0000313" key="3">
    <source>
        <dbReference type="EMBL" id="GAU90156.1"/>
    </source>
</evidence>
<feature type="compositionally biased region" description="Polar residues" evidence="1">
    <location>
        <begin position="225"/>
        <end position="238"/>
    </location>
</feature>
<evidence type="ECO:0000313" key="4">
    <source>
        <dbReference type="Proteomes" id="UP000186922"/>
    </source>
</evidence>
<feature type="compositionally biased region" description="Basic and acidic residues" evidence="1">
    <location>
        <begin position="404"/>
        <end position="413"/>
    </location>
</feature>
<dbReference type="InterPro" id="IPR011333">
    <property type="entry name" value="SKP1/BTB/POZ_sf"/>
</dbReference>
<gene>
    <name evidence="3" type="primary">RvY_02616-1</name>
    <name evidence="3" type="synonym">RvY_02616.1</name>
    <name evidence="3" type="ORF">RvY_02616</name>
</gene>
<dbReference type="PROSITE" id="PS50097">
    <property type="entry name" value="BTB"/>
    <property type="match status" value="1"/>
</dbReference>
<feature type="region of interest" description="Disordered" evidence="1">
    <location>
        <begin position="76"/>
        <end position="105"/>
    </location>
</feature>
<dbReference type="CDD" id="cd18186">
    <property type="entry name" value="BTB_POZ_ZBTB_KLHL-like"/>
    <property type="match status" value="1"/>
</dbReference>
<evidence type="ECO:0000256" key="1">
    <source>
        <dbReference type="SAM" id="MobiDB-lite"/>
    </source>
</evidence>
<keyword evidence="4" id="KW-1185">Reference proteome</keyword>
<feature type="compositionally biased region" description="Polar residues" evidence="1">
    <location>
        <begin position="481"/>
        <end position="500"/>
    </location>
</feature>